<protein>
    <submittedName>
        <fullName evidence="1">Uncharacterized protein</fullName>
    </submittedName>
</protein>
<name>A0A7S8FCS8_9BACT</name>
<dbReference type="KEGG" id="nkf:Nkreftii_001219"/>
<gene>
    <name evidence="1" type="ORF">Nkreftii_001219</name>
</gene>
<organism evidence="1 2">
    <name type="scientific">Candidatus Nitrospira kreftii</name>
    <dbReference type="NCBI Taxonomy" id="2652173"/>
    <lineage>
        <taxon>Bacteria</taxon>
        <taxon>Pseudomonadati</taxon>
        <taxon>Nitrospirota</taxon>
        <taxon>Nitrospiria</taxon>
        <taxon>Nitrospirales</taxon>
        <taxon>Nitrospiraceae</taxon>
        <taxon>Nitrospira</taxon>
    </lineage>
</organism>
<accession>A0A7S8FCS8</accession>
<sequence length="84" mass="9615">MLRVTYIPPMLTCNSCTPTIDIPGENYESPSESEHMAALLKESTYIVKVLDQIKSCDDIKLFTPQRLKRRHPCMPLTLKVLTSY</sequence>
<proteinExistence type="predicted"/>
<dbReference type="AlphaFoldDB" id="A0A7S8FCS8"/>
<evidence type="ECO:0000313" key="2">
    <source>
        <dbReference type="Proteomes" id="UP000593737"/>
    </source>
</evidence>
<dbReference type="EMBL" id="CP047423">
    <property type="protein sequence ID" value="QPD03445.1"/>
    <property type="molecule type" value="Genomic_DNA"/>
</dbReference>
<reference evidence="1 2" key="1">
    <citation type="journal article" date="2020" name="ISME J.">
        <title>Enrichment and physiological characterization of a novel comammox Nitrospira indicates ammonium inhibition of complete nitrification.</title>
        <authorList>
            <person name="Sakoula D."/>
            <person name="Koch H."/>
            <person name="Frank J."/>
            <person name="Jetten M.S.M."/>
            <person name="van Kessel M.A.H.J."/>
            <person name="Lucker S."/>
        </authorList>
    </citation>
    <scope>NUCLEOTIDE SEQUENCE [LARGE SCALE GENOMIC DNA]</scope>
    <source>
        <strain evidence="1">Comreactor17</strain>
    </source>
</reference>
<evidence type="ECO:0000313" key="1">
    <source>
        <dbReference type="EMBL" id="QPD03445.1"/>
    </source>
</evidence>
<dbReference type="Proteomes" id="UP000593737">
    <property type="component" value="Chromosome"/>
</dbReference>